<dbReference type="HOGENOM" id="CLU_1596220_0_0_1"/>
<dbReference type="AlphaFoldDB" id="N6TTZ4"/>
<reference evidence="2 4" key="1">
    <citation type="journal article" date="2013" name="Genome Biol.">
        <title>Draft genome of the mountain pine beetle, Dendroctonus ponderosae Hopkins, a major forest pest.</title>
        <authorList>
            <person name="Keeling C.I."/>
            <person name="Yuen M.M."/>
            <person name="Liao N.Y."/>
            <person name="Docking T.R."/>
            <person name="Chan S.K."/>
            <person name="Taylor G.A."/>
            <person name="Palmquist D.L."/>
            <person name="Jackman S.D."/>
            <person name="Nguyen A."/>
            <person name="Li M."/>
            <person name="Henderson H."/>
            <person name="Janes J.K."/>
            <person name="Zhao Y."/>
            <person name="Pandoh P."/>
            <person name="Moore R."/>
            <person name="Sperling F.A."/>
            <person name="Huber D.P."/>
            <person name="Birol I."/>
            <person name="Jones S.J."/>
            <person name="Bohlmann J."/>
        </authorList>
    </citation>
    <scope>NUCLEOTIDE SEQUENCE</scope>
</reference>
<dbReference type="Proteomes" id="UP000030742">
    <property type="component" value="Unassembled WGS sequence"/>
</dbReference>
<gene>
    <name evidence="3" type="ORF">D910_08609</name>
    <name evidence="2" type="ORF">YQE_10663</name>
</gene>
<proteinExistence type="predicted"/>
<dbReference type="PROSITE" id="PS50105">
    <property type="entry name" value="SAM_DOMAIN"/>
    <property type="match status" value="1"/>
</dbReference>
<protein>
    <recommendedName>
        <fullName evidence="1">SAM domain-containing protein</fullName>
    </recommendedName>
</protein>
<dbReference type="STRING" id="77166.N6TTZ4"/>
<dbReference type="Gene3D" id="1.10.150.50">
    <property type="entry name" value="Transcription Factor, Ets-1"/>
    <property type="match status" value="1"/>
</dbReference>
<sequence>MGKGASKLKKRASVHNINWPRLGSLSLRKSRLAKENGVSIIPKPKHKDIQQWLKDLELEEYEALFGKYRGVEEILELTESELKQLGVKKSSHRATIISSLTQLRAKYYDDLTKKVSVRHSVAVDTSRNIQREDTLTDLNIVSEAVQSKSLNNLIMVSEATFFYFPKT</sequence>
<dbReference type="OMA" id="HNINWPR"/>
<dbReference type="CDD" id="cd09487">
    <property type="entry name" value="SAM_superfamily"/>
    <property type="match status" value="1"/>
</dbReference>
<dbReference type="EMBL" id="KB632279">
    <property type="protein sequence ID" value="ERL91275.1"/>
    <property type="molecule type" value="Genomic_DNA"/>
</dbReference>
<name>N6TTZ4_DENPD</name>
<dbReference type="OrthoDB" id="2412973at2759"/>
<dbReference type="SUPFAM" id="SSF47769">
    <property type="entry name" value="SAM/Pointed domain"/>
    <property type="match status" value="1"/>
</dbReference>
<feature type="non-terminal residue" evidence="2">
    <location>
        <position position="1"/>
    </location>
</feature>
<dbReference type="EMBL" id="KB741212">
    <property type="protein sequence ID" value="ENN72725.1"/>
    <property type="molecule type" value="Genomic_DNA"/>
</dbReference>
<evidence type="ECO:0000313" key="2">
    <source>
        <dbReference type="EMBL" id="ENN72725.1"/>
    </source>
</evidence>
<feature type="domain" description="SAM" evidence="1">
    <location>
        <begin position="44"/>
        <end position="106"/>
    </location>
</feature>
<dbReference type="SMART" id="SM00454">
    <property type="entry name" value="SAM"/>
    <property type="match status" value="1"/>
</dbReference>
<dbReference type="Pfam" id="PF00536">
    <property type="entry name" value="SAM_1"/>
    <property type="match status" value="1"/>
</dbReference>
<evidence type="ECO:0000313" key="3">
    <source>
        <dbReference type="EMBL" id="ERL91275.1"/>
    </source>
</evidence>
<evidence type="ECO:0000313" key="4">
    <source>
        <dbReference type="Proteomes" id="UP000030742"/>
    </source>
</evidence>
<dbReference type="InterPro" id="IPR001660">
    <property type="entry name" value="SAM"/>
</dbReference>
<organism evidence="2">
    <name type="scientific">Dendroctonus ponderosae</name>
    <name type="common">Mountain pine beetle</name>
    <dbReference type="NCBI Taxonomy" id="77166"/>
    <lineage>
        <taxon>Eukaryota</taxon>
        <taxon>Metazoa</taxon>
        <taxon>Ecdysozoa</taxon>
        <taxon>Arthropoda</taxon>
        <taxon>Hexapoda</taxon>
        <taxon>Insecta</taxon>
        <taxon>Pterygota</taxon>
        <taxon>Neoptera</taxon>
        <taxon>Endopterygota</taxon>
        <taxon>Coleoptera</taxon>
        <taxon>Polyphaga</taxon>
        <taxon>Cucujiformia</taxon>
        <taxon>Curculionidae</taxon>
        <taxon>Scolytinae</taxon>
        <taxon>Dendroctonus</taxon>
    </lineage>
</organism>
<dbReference type="InterPro" id="IPR013761">
    <property type="entry name" value="SAM/pointed_sf"/>
</dbReference>
<evidence type="ECO:0000259" key="1">
    <source>
        <dbReference type="PROSITE" id="PS50105"/>
    </source>
</evidence>
<accession>N6TTZ4</accession>